<evidence type="ECO:0000256" key="1">
    <source>
        <dbReference type="SAM" id="MobiDB-lite"/>
    </source>
</evidence>
<dbReference type="KEGG" id="mcos:GM418_10685"/>
<proteinExistence type="predicted"/>
<dbReference type="InterPro" id="IPR026377">
    <property type="entry name" value="Cell_surface_SprA"/>
</dbReference>
<accession>A0A6I6JMF9</accession>
<feature type="domain" description="Gliding motility protein SprA N-terminal" evidence="2">
    <location>
        <begin position="80"/>
        <end position="460"/>
    </location>
</feature>
<organism evidence="3 4">
    <name type="scientific">Maribellus comscasis</name>
    <dbReference type="NCBI Taxonomy" id="2681766"/>
    <lineage>
        <taxon>Bacteria</taxon>
        <taxon>Pseudomonadati</taxon>
        <taxon>Bacteroidota</taxon>
        <taxon>Bacteroidia</taxon>
        <taxon>Marinilabiliales</taxon>
        <taxon>Prolixibacteraceae</taxon>
        <taxon>Maribellus</taxon>
    </lineage>
</organism>
<dbReference type="Proteomes" id="UP000428260">
    <property type="component" value="Chromosome"/>
</dbReference>
<reference evidence="3 4" key="1">
    <citation type="submission" date="2019-11" db="EMBL/GenBank/DDBJ databases">
        <authorList>
            <person name="Zheng R.K."/>
            <person name="Sun C.M."/>
        </authorList>
    </citation>
    <scope>NUCLEOTIDE SEQUENCE [LARGE SCALE GENOMIC DNA]</scope>
    <source>
        <strain evidence="3 4">WC007</strain>
    </source>
</reference>
<dbReference type="Pfam" id="PF14349">
    <property type="entry name" value="SprA_N"/>
    <property type="match status" value="2"/>
</dbReference>
<dbReference type="EMBL" id="CP046401">
    <property type="protein sequence ID" value="QGY44106.1"/>
    <property type="molecule type" value="Genomic_DNA"/>
</dbReference>
<feature type="domain" description="Gliding motility protein SprA N-terminal" evidence="2">
    <location>
        <begin position="1093"/>
        <end position="1619"/>
    </location>
</feature>
<protein>
    <submittedName>
        <fullName evidence="3">Cell surface protein SprA</fullName>
    </submittedName>
</protein>
<name>A0A6I6JMF9_9BACT</name>
<feature type="compositionally biased region" description="Polar residues" evidence="1">
    <location>
        <begin position="1917"/>
        <end position="1934"/>
    </location>
</feature>
<dbReference type="NCBIfam" id="TIGR04189">
    <property type="entry name" value="surface_SprA"/>
    <property type="match status" value="1"/>
</dbReference>
<keyword evidence="4" id="KW-1185">Reference proteome</keyword>
<feature type="region of interest" description="Disordered" evidence="1">
    <location>
        <begin position="1915"/>
        <end position="1948"/>
    </location>
</feature>
<dbReference type="InterPro" id="IPR025684">
    <property type="entry name" value="SprA_N_dom"/>
</dbReference>
<evidence type="ECO:0000313" key="4">
    <source>
        <dbReference type="Proteomes" id="UP000428260"/>
    </source>
</evidence>
<evidence type="ECO:0000259" key="2">
    <source>
        <dbReference type="Pfam" id="PF14349"/>
    </source>
</evidence>
<gene>
    <name evidence="3" type="primary">sprA</name>
    <name evidence="3" type="ORF">GM418_10685</name>
</gene>
<dbReference type="RefSeq" id="WP_158865895.1">
    <property type="nucleotide sequence ID" value="NZ_CP046401.1"/>
</dbReference>
<evidence type="ECO:0000313" key="3">
    <source>
        <dbReference type="EMBL" id="QGY44106.1"/>
    </source>
</evidence>
<sequence>MFWDRFLRSFLSAILFCTFFSNIEQLYAVPVEQLPQLQDTIKTDSTAQLPFPFEDQPAFGQTGRDSSKLYLNKPKNLRYEVEYDPISGKYVFYEKIGDLNYRLPQALSFDDYIDYDFEKSINDYWKQRRQVKDMESESGLIPKLTIGGEAFNRVFGGNTVNIQPQGYVEVSLGYQMNTTENPSIPERNRKVPTFDFDEKIQMSVTGQIGTKMNMRVNYNTESTFDYENKMKLEYAGDEDEILKSVEAGNVSLPLDGTLITGASNLFGIKTEMQFGKLNLTTLFSQNKGETTTVETEGGASSTVIEINGYDYDANRHFFLSHYFKDHYNEALQNLPVIRSSISINKIEVWVLNRSNSTSDVRNIVAFQDLGEHKENIHNTVSEFSANPGLVYPENVVPFNGANKMYNTLISAYSSIRDVENVTSTLSSIDNNFVGGRDFVKVEQARMLSSSEYSVNEKLGYISLNSSIGSGEILAVAYSYTVNGITYQVGEFSTDGIDAPQTLIVKLLKGTKFSPSTPTWTLMMKNIYNLNASSLSEENFTLNVKYLNDSTGNYINYIPEGNIKGNLLLRVMNLDKLDSQQDPNPDGFFDFIDGVTVNSETGRIIFPVLEPFGSHLADSLKNKSLIEKYCYQSLYDSTKTYAKQDAEHNKFLLTGSFEGASTSTISLGGINITEGSVTVTAGGIELTENIDYTVDYTLGAVTIINSGLLESGTAITVSSESEELYSSQRKTLLGTHANYAFSDNFNLGATLLHMQEKPLTSKVDYGEDPISNTIFGFDTRYATEAPILTKIIDKLLPFQSTNSLSSINFEGEYAQLIPGHSSVIGTSGNVYIDDFEGTSISISMKTRKSWVLASTPQQQLILPEGDLTNSLEYGYNRAKLAWYNIDALFLRNNTLTPAHIKTNPTMQSNHYVREIYEKEVYPDKETDVGETSYLTTLDLAYYPSERGPYNYDTNPTSFSSGINSDGTLAKPETRWGGVMREVSTTDFEAANIESIEFWLLDPFIYDTLGTMEGGDLYFNLGEISEDILKDSRKAFENGLPTTGEVVDVDTTTWGRVSALQSYVNSFENSTIARTYQDIGLDGLNDEDENTFFNDYLNKLSSIVDPDAYSLAEEDPSSDNFHYFRGSDYDADKVSILERYKKYNGLDRNSPTAEMSEESYTTSESTLPDIEDINDDNTLNEYEEYYQYKISMRPEDFVLGENHISDVQESTVELKNGTVETIRWYKFKIPISEPDETIGSISDFSSIRFMRMFLYDFKEPIFLRFASLDLVRSEWREYTNELTDNTGISTDASIEITSVNIEENANRDPVNYVLPPGVTREIDPASAYLTELNEQSLMLQVDGLEEGDAKAVYKSINLDFRNYEKLKMFVHAEAVDGEELNDDDLYFFIRLGTDYNYNYYEYEMPLLLTPEGEYNGNITSDRYIVWPDSNQINVPLDLFTEAKQNRNEEMRTAGSTLSLQNIYEVSHEDWNGDRNTVKVKGSPNLGDVEVIMMGVRHKDVSTVSPGAKSVVVWLNELRLAGINEEGGWAANARTSIRLADLGSVNVAGSASSQGFGSIDSDVNSRSTDNVRAIDISSSLDLGKLLPEKTNLKIPMYFGYSENRITPKYDPLNPDIELEESLKSYNTKHARDSVLNLSQEVVKRKSINFTNVKFEPKADATKTSIIDPSNFSFSYAYNETEKKDVETELNLKKTVKGMLSYSYSTRPKAVSPFKKIGFLNKGPLKLLGDFSFYPLPAQINFSTDIYRYYNEIRTRNITDTEITVTPSYDKEFLWNRNLDIKYDVTRLLKIDFSSNSTSKIDEPEGRINRHDADYEWKKDSIMQNILDLGRPTDYNHTINASYTLPLSKLKLLNFMTATARYQGGYYWEAGAVTADSIELGNVVQNSQSITLTGNANLTNLYNKIPYFNEVNSKFKRTGKSRYSLNRSSSKGRNQQKQEPAVGNQKEEKIYSENSKLTAGKGKIVTHKLNTKKVKIRVLGVENKAIPGKVKIIDANSILYTPSADADQAMITVSGKPGDETFLKKVLDLSTRVLIGVRNVTVNYSKNGSTILPGYLPEPSLFGAGKYTPDRQMFSETYSNGFAPGMPFLLGWQNENFARDAANNGWITTDSTLNSPFQMNRSERITMRSTIEPLPDLRITLSANRSYTNNFYEYYYYNPSSRDFQMNSHIESGTFSMSVMTLGTAFSKIGSNSVVESEAFEKFKDYRLTIARRLATQRSTNPEYNYDPSSLDENGFPDGFGATSVDVLVPAFLAAYQDKSPYTVSLGMFPSLKYIRPNWTVQYEGMVSKIPALNKIMKSMNFTHSYSSTYSVGSYTSNLNYFEQEDGFSYVRDLANNLVPVYDVNSVSIKEVLSPLINLSVIWNNDLTTNSEISRSRSVSLSFSNNQLTEVQSSQYSFNVGYRFENMDMIIKTKKNQKLYSNDLNVTAGFSLTKNKTTLRKLDEPDQLTAGQSMLSLETTADYRLSDKFQVRLYFDKVINDPYTSSSYKTSTTNIGVSFKFTLTQ</sequence>